<proteinExistence type="predicted"/>
<feature type="compositionally biased region" description="Basic residues" evidence="1">
    <location>
        <begin position="41"/>
        <end position="54"/>
    </location>
</feature>
<gene>
    <name evidence="2" type="ORF">DPMN_074587</name>
</gene>
<sequence length="176" mass="20055">MDASEDHTCRDLVTNQNSGVSDIYIVSSFMETQTSQTASKKGNKIRSQGRKSSAKKKESAIRDLNLEEEQSSDWGTEHRLSLDIEKLIQLSEEDSKVVLKIFPEMLMLLTEKDLSVEVEFKQDAEVSDFKACTSIEGKRTYCLSVTGKRRDIKKNCNEKENQGSWCKKEKTTKTKM</sequence>
<protein>
    <submittedName>
        <fullName evidence="2">Uncharacterized protein</fullName>
    </submittedName>
</protein>
<comment type="caution">
    <text evidence="2">The sequence shown here is derived from an EMBL/GenBank/DDBJ whole genome shotgun (WGS) entry which is preliminary data.</text>
</comment>
<evidence type="ECO:0000256" key="1">
    <source>
        <dbReference type="SAM" id="MobiDB-lite"/>
    </source>
</evidence>
<reference evidence="2" key="2">
    <citation type="submission" date="2020-11" db="EMBL/GenBank/DDBJ databases">
        <authorList>
            <person name="McCartney M.A."/>
            <person name="Auch B."/>
            <person name="Kono T."/>
            <person name="Mallez S."/>
            <person name="Becker A."/>
            <person name="Gohl D.M."/>
            <person name="Silverstein K.A.T."/>
            <person name="Koren S."/>
            <person name="Bechman K.B."/>
            <person name="Herman A."/>
            <person name="Abrahante J.E."/>
            <person name="Garbe J."/>
        </authorList>
    </citation>
    <scope>NUCLEOTIDE SEQUENCE</scope>
    <source>
        <strain evidence="2">Duluth1</strain>
        <tissue evidence="2">Whole animal</tissue>
    </source>
</reference>
<organism evidence="2 3">
    <name type="scientific">Dreissena polymorpha</name>
    <name type="common">Zebra mussel</name>
    <name type="synonym">Mytilus polymorpha</name>
    <dbReference type="NCBI Taxonomy" id="45954"/>
    <lineage>
        <taxon>Eukaryota</taxon>
        <taxon>Metazoa</taxon>
        <taxon>Spiralia</taxon>
        <taxon>Lophotrochozoa</taxon>
        <taxon>Mollusca</taxon>
        <taxon>Bivalvia</taxon>
        <taxon>Autobranchia</taxon>
        <taxon>Heteroconchia</taxon>
        <taxon>Euheterodonta</taxon>
        <taxon>Imparidentia</taxon>
        <taxon>Neoheterodontei</taxon>
        <taxon>Myida</taxon>
        <taxon>Dreissenoidea</taxon>
        <taxon>Dreissenidae</taxon>
        <taxon>Dreissena</taxon>
    </lineage>
</organism>
<evidence type="ECO:0000313" key="2">
    <source>
        <dbReference type="EMBL" id="KAH3699628.1"/>
    </source>
</evidence>
<feature type="region of interest" description="Disordered" evidence="1">
    <location>
        <begin position="32"/>
        <end position="62"/>
    </location>
</feature>
<evidence type="ECO:0000313" key="3">
    <source>
        <dbReference type="Proteomes" id="UP000828390"/>
    </source>
</evidence>
<dbReference type="EMBL" id="JAIWYP010000015">
    <property type="protein sequence ID" value="KAH3699628.1"/>
    <property type="molecule type" value="Genomic_DNA"/>
</dbReference>
<dbReference type="AlphaFoldDB" id="A0A9D3YK50"/>
<accession>A0A9D3YK50</accession>
<name>A0A9D3YK50_DREPO</name>
<keyword evidence="3" id="KW-1185">Reference proteome</keyword>
<reference evidence="2" key="1">
    <citation type="journal article" date="2019" name="bioRxiv">
        <title>The Genome of the Zebra Mussel, Dreissena polymorpha: A Resource for Invasive Species Research.</title>
        <authorList>
            <person name="McCartney M.A."/>
            <person name="Auch B."/>
            <person name="Kono T."/>
            <person name="Mallez S."/>
            <person name="Zhang Y."/>
            <person name="Obille A."/>
            <person name="Becker A."/>
            <person name="Abrahante J.E."/>
            <person name="Garbe J."/>
            <person name="Badalamenti J.P."/>
            <person name="Herman A."/>
            <person name="Mangelson H."/>
            <person name="Liachko I."/>
            <person name="Sullivan S."/>
            <person name="Sone E.D."/>
            <person name="Koren S."/>
            <person name="Silverstein K.A.T."/>
            <person name="Beckman K.B."/>
            <person name="Gohl D.M."/>
        </authorList>
    </citation>
    <scope>NUCLEOTIDE SEQUENCE</scope>
    <source>
        <strain evidence="2">Duluth1</strain>
        <tissue evidence="2">Whole animal</tissue>
    </source>
</reference>
<dbReference type="Proteomes" id="UP000828390">
    <property type="component" value="Unassembled WGS sequence"/>
</dbReference>